<evidence type="ECO:0000256" key="4">
    <source>
        <dbReference type="ARBA" id="ARBA00022776"/>
    </source>
</evidence>
<evidence type="ECO:0000313" key="12">
    <source>
        <dbReference type="EMBL" id="GMH01277.1"/>
    </source>
</evidence>
<proteinExistence type="inferred from homology"/>
<evidence type="ECO:0000256" key="6">
    <source>
        <dbReference type="ARBA" id="ARBA00023306"/>
    </source>
</evidence>
<dbReference type="GO" id="GO:0031262">
    <property type="term" value="C:Ndc80 complex"/>
    <property type="evidence" value="ECO:0007669"/>
    <property type="project" value="UniProtKB-UniRule"/>
</dbReference>
<dbReference type="GO" id="GO:0051315">
    <property type="term" value="P:attachment of mitotic spindle microtubules to kinetochore"/>
    <property type="evidence" value="ECO:0007669"/>
    <property type="project" value="UniProtKB-UniRule"/>
</dbReference>
<keyword evidence="8" id="KW-0539">Nucleus</keyword>
<keyword evidence="13" id="KW-1185">Reference proteome</keyword>
<organism evidence="12 13">
    <name type="scientific">Nepenthes gracilis</name>
    <name type="common">Slender pitcher plant</name>
    <dbReference type="NCBI Taxonomy" id="150966"/>
    <lineage>
        <taxon>Eukaryota</taxon>
        <taxon>Viridiplantae</taxon>
        <taxon>Streptophyta</taxon>
        <taxon>Embryophyta</taxon>
        <taxon>Tracheophyta</taxon>
        <taxon>Spermatophyta</taxon>
        <taxon>Magnoliopsida</taxon>
        <taxon>eudicotyledons</taxon>
        <taxon>Gunneridae</taxon>
        <taxon>Pentapetalae</taxon>
        <taxon>Caryophyllales</taxon>
        <taxon>Nepenthaceae</taxon>
        <taxon>Nepenthes</taxon>
    </lineage>
</organism>
<feature type="domain" description="Kinetochore protein Ndc80 CH" evidence="11">
    <location>
        <begin position="91"/>
        <end position="197"/>
    </location>
</feature>
<dbReference type="EMBL" id="BSYO01000002">
    <property type="protein sequence ID" value="GMH01277.1"/>
    <property type="molecule type" value="Genomic_DNA"/>
</dbReference>
<comment type="subunit">
    <text evidence="8">Component of the NDC80 complex.</text>
</comment>
<sequence>MVSRREKAIEQIGREQSSTPRTEEAGENVPISEEDERTGAEGIAETASIRHVAVSYSQPRLRRQFPQRPPFLVIHRYGRRRRGPRAAATASITDHAYKQAAVRSINSYLSSHNLPFHLSLKPLPSAKDITDTLRFVLSRLDFSVTKLEDDLPLLLKHLNCPIKLNKSALRAPGTPHAFPYLLAVINWLVQIADYNDHLSADESRRFSFLQDNAMMAYALNSYSHYMRGEDVVVEALDGEFVGKMEQERDSLASNVKSLENEIAELNSKLEGLKSGPSPREVLENDKKVLEEDVKKLQEFIGNLTDGIAMMDKALEEKEKELLAKVEENKQICEENEELKRRIDMQGINLRDAERMKRELQAVEREIGAAEAAHSAWEEKCWDLDATISQKFKELETLSIECNQALRRLKLGSDLQYALNAKGSTFDEVLGIDYKARLKPAIESFADEIKKSSMSNLEELIALQQQATEMTLKIEAKKKHIAALQSHIDEMEALLNFIRKETQEYSSRCAAEAQRMIENVEVEAHNLDSIERQAMESLKDAELKLQERTKQSEEEIQMSAYELWALIDSVSRYKEQMESKISEMKSNLSETAGFIFNAYKNALPAQFVASGTPRP</sequence>
<reference evidence="12" key="1">
    <citation type="submission" date="2023-05" db="EMBL/GenBank/DDBJ databases">
        <title>Nepenthes gracilis genome sequencing.</title>
        <authorList>
            <person name="Fukushima K."/>
        </authorList>
    </citation>
    <scope>NUCLEOTIDE SEQUENCE</scope>
    <source>
        <strain evidence="12">SING2019-196</strain>
    </source>
</reference>
<keyword evidence="6 8" id="KW-0131">Cell cycle</keyword>
<keyword evidence="2 8" id="KW-0158">Chromosome</keyword>
<keyword evidence="8" id="KW-0995">Kinetochore</keyword>
<feature type="region of interest" description="Disordered" evidence="10">
    <location>
        <begin position="1"/>
        <end position="44"/>
    </location>
</feature>
<gene>
    <name evidence="12" type="ORF">Nepgr_003116</name>
</gene>
<comment type="similarity">
    <text evidence="1 8">Belongs to the NDC80/HEC1 family.</text>
</comment>
<dbReference type="Proteomes" id="UP001279734">
    <property type="component" value="Unassembled WGS sequence"/>
</dbReference>
<evidence type="ECO:0000256" key="10">
    <source>
        <dbReference type="SAM" id="MobiDB-lite"/>
    </source>
</evidence>
<keyword evidence="4 8" id="KW-0498">Mitosis</keyword>
<dbReference type="PANTHER" id="PTHR46681">
    <property type="entry name" value="KINETOCHORE PROTEIN NDC80 HOMOLOG"/>
    <property type="match status" value="1"/>
</dbReference>
<evidence type="ECO:0000259" key="11">
    <source>
        <dbReference type="Pfam" id="PF03801"/>
    </source>
</evidence>
<evidence type="ECO:0000256" key="1">
    <source>
        <dbReference type="ARBA" id="ARBA00007050"/>
    </source>
</evidence>
<keyword evidence="3 8" id="KW-0132">Cell division</keyword>
<dbReference type="Gene3D" id="1.10.418.30">
    <property type="entry name" value="Ncd80 complex, Ncd80 subunit"/>
    <property type="match status" value="1"/>
</dbReference>
<keyword evidence="7 8" id="KW-0137">Centromere</keyword>
<feature type="coiled-coil region" evidence="9">
    <location>
        <begin position="241"/>
        <end position="379"/>
    </location>
</feature>
<evidence type="ECO:0000256" key="9">
    <source>
        <dbReference type="SAM" id="Coils"/>
    </source>
</evidence>
<comment type="subcellular location">
    <subcellularLocation>
        <location evidence="8">Chromosome</location>
        <location evidence="8">Centromere</location>
        <location evidence="8">Kinetochore</location>
    </subcellularLocation>
    <subcellularLocation>
        <location evidence="8">Nucleus</location>
    </subcellularLocation>
</comment>
<evidence type="ECO:0000256" key="8">
    <source>
        <dbReference type="RuleBase" id="RU368072"/>
    </source>
</evidence>
<protein>
    <recommendedName>
        <fullName evidence="8">Kinetochore protein NDC80</fullName>
    </recommendedName>
</protein>
<evidence type="ECO:0000256" key="3">
    <source>
        <dbReference type="ARBA" id="ARBA00022618"/>
    </source>
</evidence>
<comment type="caution">
    <text evidence="12">The sequence shown here is derived from an EMBL/GenBank/DDBJ whole genome shotgun (WGS) entry which is preliminary data.</text>
</comment>
<dbReference type="PANTHER" id="PTHR46681:SF1">
    <property type="entry name" value="KINETOCHORE PROTEIN NDC80 HOMOLOG"/>
    <property type="match status" value="1"/>
</dbReference>
<dbReference type="AlphaFoldDB" id="A0AAD3RZ22"/>
<dbReference type="Pfam" id="PF03801">
    <property type="entry name" value="Ndc80_HEC"/>
    <property type="match status" value="1"/>
</dbReference>
<evidence type="ECO:0000256" key="5">
    <source>
        <dbReference type="ARBA" id="ARBA00023054"/>
    </source>
</evidence>
<dbReference type="GO" id="GO:0051301">
    <property type="term" value="P:cell division"/>
    <property type="evidence" value="ECO:0007669"/>
    <property type="project" value="UniProtKB-UniRule"/>
</dbReference>
<dbReference type="GO" id="GO:0005634">
    <property type="term" value="C:nucleus"/>
    <property type="evidence" value="ECO:0007669"/>
    <property type="project" value="UniProtKB-SubCell"/>
</dbReference>
<evidence type="ECO:0000256" key="7">
    <source>
        <dbReference type="ARBA" id="ARBA00023328"/>
    </source>
</evidence>
<dbReference type="InterPro" id="IPR055307">
    <property type="entry name" value="NDC80_plants"/>
</dbReference>
<comment type="function">
    <text evidence="8">Acts as a component of the essential kinetochore-associated NDC80 complex, which is required for chromosome segregation and spindle checkpoint activity.</text>
</comment>
<feature type="compositionally biased region" description="Basic and acidic residues" evidence="10">
    <location>
        <begin position="1"/>
        <end position="13"/>
    </location>
</feature>
<evidence type="ECO:0000256" key="2">
    <source>
        <dbReference type="ARBA" id="ARBA00022454"/>
    </source>
</evidence>
<feature type="coiled-coil region" evidence="9">
    <location>
        <begin position="473"/>
        <end position="554"/>
    </location>
</feature>
<keyword evidence="5 9" id="KW-0175">Coiled coil</keyword>
<accession>A0AAD3RZ22</accession>
<name>A0AAD3RZ22_NEPGR</name>
<evidence type="ECO:0000313" key="13">
    <source>
        <dbReference type="Proteomes" id="UP001279734"/>
    </source>
</evidence>
<dbReference type="InterPro" id="IPR055260">
    <property type="entry name" value="Ndc80_CH"/>
</dbReference>
<dbReference type="InterPro" id="IPR038273">
    <property type="entry name" value="Ndc80_sf"/>
</dbReference>